<organism evidence="6">
    <name type="scientific">mine drainage metagenome</name>
    <dbReference type="NCBI Taxonomy" id="410659"/>
    <lineage>
        <taxon>unclassified sequences</taxon>
        <taxon>metagenomes</taxon>
        <taxon>ecological metagenomes</taxon>
    </lineage>
</organism>
<evidence type="ECO:0000256" key="1">
    <source>
        <dbReference type="ARBA" id="ARBA00005054"/>
    </source>
</evidence>
<proteinExistence type="predicted"/>
<dbReference type="SUPFAM" id="SSF55729">
    <property type="entry name" value="Acyl-CoA N-acyltransferases (Nat)"/>
    <property type="match status" value="1"/>
</dbReference>
<accession>E6PEC6</accession>
<keyword evidence="3 6" id="KW-0808">Transferase</keyword>
<sequence>MRALANLVVDLRSDTFDREFAAEVRRRLEARGLQIEERERDDALCAWIDVAFGGGWSGEAYRSKNLVLSRDGQRRAFVSLAAQGLRYAWLRNEGARPGTGIFGPIGVAAESRSGGIGADLALLGCARLRELGYERALIPAVGGPQLERFYERVLGARVVERIDPMRWWEPRARVVAMASGNGSNLQALLDAISRNELPIDLAAVVVNRGDAGAAERARAAGVRHVEKTIWLRASESRASYDARLLASVDRLEPEGVVLLGWMHLLDAKFVARFPELLNLHPAYLPHDPRADSVTLPDGSSIPAFRGAHAIRDALAAGSAWVGASVHRVSADTDRGEVLLRRPLVSEGRSESELADALRPIEHHITVEAMRLWCFMRERIRVV</sequence>
<dbReference type="InterPro" id="IPR036477">
    <property type="entry name" value="Formyl_transf_N_sf"/>
</dbReference>
<keyword evidence="4" id="KW-0658">Purine biosynthesis</keyword>
<dbReference type="GO" id="GO:0005829">
    <property type="term" value="C:cytosol"/>
    <property type="evidence" value="ECO:0007669"/>
    <property type="project" value="TreeGrafter"/>
</dbReference>
<protein>
    <recommendedName>
        <fullName evidence="2">phosphoribosylglycinamide formyltransferase 1</fullName>
        <ecNumber evidence="2">2.1.2.2</ecNumber>
    </recommendedName>
</protein>
<dbReference type="Pfam" id="PF00551">
    <property type="entry name" value="Formyl_trans_N"/>
    <property type="match status" value="2"/>
</dbReference>
<comment type="pathway">
    <text evidence="1">Purine metabolism; IMP biosynthesis via de novo pathway; N(2)-formyl-N(1)-(5-phospho-D-ribosyl)glycinamide from N(1)-(5-phospho-D-ribosyl)glycinamide (10-formyl THF route): step 1/1.</text>
</comment>
<name>E6PEC6_9ZZZZ</name>
<dbReference type="GO" id="GO:0004644">
    <property type="term" value="F:phosphoribosylglycinamide formyltransferase activity"/>
    <property type="evidence" value="ECO:0007669"/>
    <property type="project" value="UniProtKB-EC"/>
</dbReference>
<evidence type="ECO:0000313" key="6">
    <source>
        <dbReference type="EMBL" id="CBH74811.1"/>
    </source>
</evidence>
<feature type="domain" description="Formyl transferase N-terminal" evidence="5">
    <location>
        <begin position="173"/>
        <end position="286"/>
    </location>
</feature>
<dbReference type="Gene3D" id="3.40.50.170">
    <property type="entry name" value="Formyl transferase, N-terminal domain"/>
    <property type="match status" value="1"/>
</dbReference>
<dbReference type="InterPro" id="IPR002376">
    <property type="entry name" value="Formyl_transf_N"/>
</dbReference>
<evidence type="ECO:0000256" key="4">
    <source>
        <dbReference type="ARBA" id="ARBA00022755"/>
    </source>
</evidence>
<feature type="domain" description="Formyl transferase N-terminal" evidence="5">
    <location>
        <begin position="299"/>
        <end position="368"/>
    </location>
</feature>
<dbReference type="EC" id="2.1.2.2" evidence="2"/>
<evidence type="ECO:0000256" key="3">
    <source>
        <dbReference type="ARBA" id="ARBA00022679"/>
    </source>
</evidence>
<dbReference type="PANTHER" id="PTHR43369">
    <property type="entry name" value="PHOSPHORIBOSYLGLYCINAMIDE FORMYLTRANSFERASE"/>
    <property type="match status" value="1"/>
</dbReference>
<dbReference type="SUPFAM" id="SSF53328">
    <property type="entry name" value="Formyltransferase"/>
    <property type="match status" value="1"/>
</dbReference>
<gene>
    <name evidence="6" type="ORF">CARN1_0442</name>
</gene>
<dbReference type="AlphaFoldDB" id="E6PEC6"/>
<comment type="caution">
    <text evidence="6">The sequence shown here is derived from an EMBL/GenBank/DDBJ whole genome shotgun (WGS) entry which is preliminary data.</text>
</comment>
<evidence type="ECO:0000259" key="5">
    <source>
        <dbReference type="Pfam" id="PF00551"/>
    </source>
</evidence>
<dbReference type="InterPro" id="IPR016181">
    <property type="entry name" value="Acyl_CoA_acyltransferase"/>
</dbReference>
<reference evidence="6" key="1">
    <citation type="submission" date="2009-10" db="EMBL/GenBank/DDBJ databases">
        <title>Diversity of trophic interactions inside an arsenic-rich microbial ecosystem.</title>
        <authorList>
            <person name="Bertin P.N."/>
            <person name="Heinrich-Salmeron A."/>
            <person name="Pelletier E."/>
            <person name="Goulhen-Chollet F."/>
            <person name="Arsene-Ploetze F."/>
            <person name="Gallien S."/>
            <person name="Calteau A."/>
            <person name="Vallenet D."/>
            <person name="Casiot C."/>
            <person name="Chane-Woon-Ming B."/>
            <person name="Giloteaux L."/>
            <person name="Barakat M."/>
            <person name="Bonnefoy V."/>
            <person name="Bruneel O."/>
            <person name="Chandler M."/>
            <person name="Cleiss J."/>
            <person name="Duran R."/>
            <person name="Elbaz-Poulichet F."/>
            <person name="Fonknechten N."/>
            <person name="Lauga B."/>
            <person name="Mornico D."/>
            <person name="Ortet P."/>
            <person name="Schaeffer C."/>
            <person name="Siguier P."/>
            <person name="Alexander Thil Smith A."/>
            <person name="Van Dorsselaer A."/>
            <person name="Weissenbach J."/>
            <person name="Medigue C."/>
            <person name="Le Paslier D."/>
        </authorList>
    </citation>
    <scope>NUCLEOTIDE SEQUENCE</scope>
</reference>
<dbReference type="GO" id="GO:0006189">
    <property type="term" value="P:'de novo' IMP biosynthetic process"/>
    <property type="evidence" value="ECO:0007669"/>
    <property type="project" value="TreeGrafter"/>
</dbReference>
<evidence type="ECO:0000256" key="2">
    <source>
        <dbReference type="ARBA" id="ARBA00012254"/>
    </source>
</evidence>
<dbReference type="PANTHER" id="PTHR43369:SF2">
    <property type="entry name" value="PHOSPHORIBOSYLGLYCINAMIDE FORMYLTRANSFERASE"/>
    <property type="match status" value="1"/>
</dbReference>
<dbReference type="EMBL" id="CABL01000003">
    <property type="protein sequence ID" value="CBH74811.1"/>
    <property type="molecule type" value="Genomic_DNA"/>
</dbReference>